<dbReference type="STRING" id="626887.J057_07401"/>
<feature type="signal peptide" evidence="2">
    <location>
        <begin position="1"/>
        <end position="23"/>
    </location>
</feature>
<keyword evidence="1 3" id="KW-0378">Hydrolase</keyword>
<dbReference type="Proteomes" id="UP000013165">
    <property type="component" value="Unassembled WGS sequence"/>
</dbReference>
<dbReference type="EMBL" id="APLQ01000011">
    <property type="protein sequence ID" value="ENO15157.1"/>
    <property type="molecule type" value="Genomic_DNA"/>
</dbReference>
<evidence type="ECO:0000256" key="1">
    <source>
        <dbReference type="ARBA" id="ARBA00022801"/>
    </source>
</evidence>
<dbReference type="Pfam" id="PF10605">
    <property type="entry name" value="3HBOH"/>
    <property type="match status" value="1"/>
</dbReference>
<gene>
    <name evidence="3" type="ORF">J057_07401</name>
</gene>
<proteinExistence type="predicted"/>
<comment type="caution">
    <text evidence="3">The sequence shown here is derived from an EMBL/GenBank/DDBJ whole genome shotgun (WGS) entry which is preliminary data.</text>
</comment>
<dbReference type="ESTHER" id="9alte-n6wvv7">
    <property type="family name" value="OHBut_olig_hydro_put"/>
</dbReference>
<organism evidence="3 4">
    <name type="scientific">Marinobacter nanhaiticus D15-8W</name>
    <dbReference type="NCBI Taxonomy" id="626887"/>
    <lineage>
        <taxon>Bacteria</taxon>
        <taxon>Pseudomonadati</taxon>
        <taxon>Pseudomonadota</taxon>
        <taxon>Gammaproteobacteria</taxon>
        <taxon>Pseudomonadales</taxon>
        <taxon>Marinobacteraceae</taxon>
        <taxon>Marinobacter</taxon>
    </lineage>
</organism>
<dbReference type="OrthoDB" id="4294477at2"/>
<reference evidence="3 4" key="1">
    <citation type="journal article" date="2013" name="Genome Announc.">
        <title>Genome Sequence of the Polycyclic Aromatic Hydrocarbon-Degrading Bacterium Strain Marinobacter nanhaiticus D15-8WT.</title>
        <authorList>
            <person name="Cui Z."/>
            <person name="Gao W."/>
            <person name="Li Q."/>
            <person name="Xu G."/>
            <person name="Zheng L."/>
        </authorList>
    </citation>
    <scope>NUCLEOTIDE SEQUENCE [LARGE SCALE GENOMIC DNA]</scope>
    <source>
        <strain evidence="3 4">D15-8W</strain>
    </source>
</reference>
<dbReference type="PROSITE" id="PS51257">
    <property type="entry name" value="PROKAR_LIPOPROTEIN"/>
    <property type="match status" value="1"/>
</dbReference>
<dbReference type="HOGENOM" id="CLU_420258_0_0_6"/>
<dbReference type="GO" id="GO:0019605">
    <property type="term" value="P:butyrate metabolic process"/>
    <property type="evidence" value="ECO:0007669"/>
    <property type="project" value="InterPro"/>
</dbReference>
<keyword evidence="4" id="KW-1185">Reference proteome</keyword>
<accession>N6WVV7</accession>
<evidence type="ECO:0000313" key="4">
    <source>
        <dbReference type="Proteomes" id="UP000013165"/>
    </source>
</evidence>
<protein>
    <submittedName>
        <fullName evidence="3">D-(-)-3-hydroxybutyrate oligomer hydrolase</fullName>
    </submittedName>
</protein>
<dbReference type="PATRIC" id="fig|626887.3.peg.1470"/>
<sequence length="714" mass="75037">MTPSYQKLLICALVGSLCLGLTACGDDDDDGPDGVINVRPDVVSGNIQHTRYDGASNDLLTAGLGASGLASATAPTPADPINPTAEELRTLAIYNNYRALVDTSAGGGYGNLFGPQVDADDAEGMIPGDEYLAYIRLDEAEVPVTVMVQIPDSYDPAASCMVTAPSSGSRGIYGAIGTAGEWGLKKGCAVVYTDKGSGTGSFNMETGAAQDMRGQLTTNENVDVQFESDLEASERATFNSNWPDRFAFKHAHSKTNPEADWGQYVLASIEFGFYILNERFGEETDDGDRLVTVTPENTLVIASSVSNGGGASVRAAEQDEDGLIDGVAVSEPNVNPTVNTSFTIRQGDGPVITEHSRSLLDYTTAIAVYQGCANLAPGTRDSAPFNDALNDFDVDENICTSLFNKGLVIGADVDAQAADAQRILEEEFGIQPEQNLVAPSHFGAAVAQSISMTYANAYGQFGVEDRVCGLSLAATDATTGAVVPLAQVSEELLFATSNGIPPTGGVNQVYDGATGVPTDLKLSTSPSSGIQDYGLDALLCLQGLAEGRDPISGGLLSSLLAEQSGAIAAGIVDIRASGNLRGKPTIFVTGRSDAVLPINHTSRPYFGLNQTVEGGDSGLRYYEVLNAHHLDAFNAFPGFDALYVPLHRYYFQALDLVYAHLKDGVALPPSQVVRTTPRGTGAPTLTATNVPPIQATPAEGDRILFEDDQVRIPD</sequence>
<dbReference type="InterPro" id="IPR016582">
    <property type="entry name" value="OHBut_olig_hydro_put"/>
</dbReference>
<evidence type="ECO:0000313" key="3">
    <source>
        <dbReference type="EMBL" id="ENO15157.1"/>
    </source>
</evidence>
<evidence type="ECO:0000256" key="2">
    <source>
        <dbReference type="SAM" id="SignalP"/>
    </source>
</evidence>
<keyword evidence="2" id="KW-0732">Signal</keyword>
<dbReference type="GO" id="GO:0047989">
    <property type="term" value="F:hydroxybutyrate-dimer hydrolase activity"/>
    <property type="evidence" value="ECO:0007669"/>
    <property type="project" value="InterPro"/>
</dbReference>
<dbReference type="AlphaFoldDB" id="N6WVV7"/>
<feature type="chain" id="PRO_5004127313" evidence="2">
    <location>
        <begin position="24"/>
        <end position="714"/>
    </location>
</feature>
<dbReference type="PIRSF" id="PIRSF011409">
    <property type="entry name" value="HObutyrate_olig_hydrol"/>
    <property type="match status" value="1"/>
</dbReference>
<dbReference type="RefSeq" id="WP_004579453.1">
    <property type="nucleotide sequence ID" value="NZ_AP028878.1"/>
</dbReference>
<dbReference type="eggNOG" id="ENOG502Z8QU">
    <property type="taxonomic scope" value="Bacteria"/>
</dbReference>
<name>N6WVV7_9GAMM</name>
<dbReference type="GO" id="GO:0005615">
    <property type="term" value="C:extracellular space"/>
    <property type="evidence" value="ECO:0007669"/>
    <property type="project" value="InterPro"/>
</dbReference>